<gene>
    <name evidence="8" type="ORF">PDE001_LOCUS6253</name>
</gene>
<comment type="caution">
    <text evidence="8">The sequence shown here is derived from an EMBL/GenBank/DDBJ whole genome shotgun (WGS) entry which is preliminary data.</text>
</comment>
<keyword evidence="2" id="KW-0479">Metal-binding</keyword>
<evidence type="ECO:0000256" key="3">
    <source>
        <dbReference type="ARBA" id="ARBA00022771"/>
    </source>
</evidence>
<evidence type="ECO:0000256" key="1">
    <source>
        <dbReference type="ARBA" id="ARBA00022468"/>
    </source>
</evidence>
<evidence type="ECO:0000256" key="4">
    <source>
        <dbReference type="ARBA" id="ARBA00022833"/>
    </source>
</evidence>
<dbReference type="SUPFAM" id="SSF57863">
    <property type="entry name" value="ArfGap/RecO-like zinc finger"/>
    <property type="match status" value="1"/>
</dbReference>
<accession>A0AAV0UH40</accession>
<feature type="region of interest" description="Disordered" evidence="6">
    <location>
        <begin position="404"/>
        <end position="427"/>
    </location>
</feature>
<proteinExistence type="predicted"/>
<dbReference type="Proteomes" id="UP001162029">
    <property type="component" value="Unassembled WGS sequence"/>
</dbReference>
<dbReference type="PANTHER" id="PTHR45705">
    <property type="entry name" value="FI20236P1"/>
    <property type="match status" value="1"/>
</dbReference>
<dbReference type="FunFam" id="1.10.220.150:FF:000009">
    <property type="entry name" value="stromal membrane-associated protein 1 isoform X1"/>
    <property type="match status" value="1"/>
</dbReference>
<organism evidence="8 9">
    <name type="scientific">Peronospora destructor</name>
    <dbReference type="NCBI Taxonomy" id="86335"/>
    <lineage>
        <taxon>Eukaryota</taxon>
        <taxon>Sar</taxon>
        <taxon>Stramenopiles</taxon>
        <taxon>Oomycota</taxon>
        <taxon>Peronosporomycetes</taxon>
        <taxon>Peronosporales</taxon>
        <taxon>Peronosporaceae</taxon>
        <taxon>Peronospora</taxon>
    </lineage>
</organism>
<evidence type="ECO:0000256" key="2">
    <source>
        <dbReference type="ARBA" id="ARBA00022723"/>
    </source>
</evidence>
<feature type="compositionally biased region" description="Basic and acidic residues" evidence="6">
    <location>
        <begin position="129"/>
        <end position="142"/>
    </location>
</feature>
<dbReference type="Pfam" id="PF01412">
    <property type="entry name" value="ArfGap"/>
    <property type="match status" value="1"/>
</dbReference>
<evidence type="ECO:0000259" key="7">
    <source>
        <dbReference type="PROSITE" id="PS50115"/>
    </source>
</evidence>
<feature type="domain" description="Arf-GAP" evidence="7">
    <location>
        <begin position="15"/>
        <end position="139"/>
    </location>
</feature>
<dbReference type="SMART" id="SM00105">
    <property type="entry name" value="ArfGap"/>
    <property type="match status" value="1"/>
</dbReference>
<protein>
    <recommendedName>
        <fullName evidence="7">Arf-GAP domain-containing protein</fullName>
    </recommendedName>
</protein>
<evidence type="ECO:0000256" key="6">
    <source>
        <dbReference type="SAM" id="MobiDB-lite"/>
    </source>
</evidence>
<keyword evidence="4" id="KW-0862">Zinc</keyword>
<dbReference type="InterPro" id="IPR037278">
    <property type="entry name" value="ARFGAP/RecO"/>
</dbReference>
<feature type="region of interest" description="Disordered" evidence="6">
    <location>
        <begin position="129"/>
        <end position="186"/>
    </location>
</feature>
<reference evidence="8" key="1">
    <citation type="submission" date="2022-12" db="EMBL/GenBank/DDBJ databases">
        <authorList>
            <person name="Webb A."/>
        </authorList>
    </citation>
    <scope>NUCLEOTIDE SEQUENCE</scope>
    <source>
        <strain evidence="8">Pd1</strain>
    </source>
</reference>
<dbReference type="PANTHER" id="PTHR45705:SF1">
    <property type="entry name" value="FI20236P1"/>
    <property type="match status" value="1"/>
</dbReference>
<evidence type="ECO:0000313" key="9">
    <source>
        <dbReference type="Proteomes" id="UP001162029"/>
    </source>
</evidence>
<feature type="compositionally biased region" description="Basic and acidic residues" evidence="6">
    <location>
        <begin position="158"/>
        <end position="171"/>
    </location>
</feature>
<name>A0AAV0UH40_9STRA</name>
<keyword evidence="9" id="KW-1185">Reference proteome</keyword>
<dbReference type="AlphaFoldDB" id="A0AAV0UH40"/>
<dbReference type="PROSITE" id="PS50115">
    <property type="entry name" value="ARFGAP"/>
    <property type="match status" value="1"/>
</dbReference>
<dbReference type="GO" id="GO:0005096">
    <property type="term" value="F:GTPase activator activity"/>
    <property type="evidence" value="ECO:0007669"/>
    <property type="project" value="UniProtKB-KW"/>
</dbReference>
<evidence type="ECO:0000313" key="8">
    <source>
        <dbReference type="EMBL" id="CAI5736235.1"/>
    </source>
</evidence>
<dbReference type="CDD" id="cd08204">
    <property type="entry name" value="ArfGap"/>
    <property type="match status" value="1"/>
</dbReference>
<keyword evidence="3 5" id="KW-0863">Zinc-finger</keyword>
<feature type="compositionally biased region" description="Polar residues" evidence="6">
    <location>
        <begin position="177"/>
        <end position="186"/>
    </location>
</feature>
<keyword evidence="1" id="KW-0343">GTPase activation</keyword>
<evidence type="ECO:0000256" key="5">
    <source>
        <dbReference type="PROSITE-ProRule" id="PRU00288"/>
    </source>
</evidence>
<dbReference type="InterPro" id="IPR051718">
    <property type="entry name" value="ARF_GTPase-activating"/>
</dbReference>
<dbReference type="InterPro" id="IPR038508">
    <property type="entry name" value="ArfGAP_dom_sf"/>
</dbReference>
<dbReference type="InterPro" id="IPR001164">
    <property type="entry name" value="ArfGAP_dom"/>
</dbReference>
<dbReference type="PRINTS" id="PR00405">
    <property type="entry name" value="REVINTRACTNG"/>
</dbReference>
<dbReference type="Gene3D" id="1.10.220.150">
    <property type="entry name" value="Arf GTPase activating protein"/>
    <property type="match status" value="1"/>
</dbReference>
<dbReference type="GO" id="GO:0005737">
    <property type="term" value="C:cytoplasm"/>
    <property type="evidence" value="ECO:0007669"/>
    <property type="project" value="TreeGrafter"/>
</dbReference>
<sequence length="427" mass="48000">MSRSTRAPDDQTKLKKKLNELMKLEGNKLCADCGCRGPRWASINLGVFICIACSGIHRSLGVHLTFVRSINLDSWTMEQVQQMQQWGNTRAKAYYEANIPSDYRIPMEHSSVREKEMWIRDKYERKRFVGNTRDETEQEERGGRRKKQSEDDEDVQEVDERRRERRQDRSGARHSSRPISRESTTLTTATADILSFDVFSGAVPATKPDAPPVAPLFTPVAVSAPTTQSKQDEWASFGGSTNTQSGFENAFASQALSPTDHHVNKMANIMASFGNSMQQQPQQQQNAFTSQQGMTSLAPIMGSQMPMMQMQPRPMGMSMPMNMPMSMPMGGQGLGKGFMNPMMGQLPNMMMGYPMQNQMFGALQQNQMFGAPQQNGMIMGAAAPMGFQGQPMRMNPMRMNPMGMQMNHGGFQPQQQRQQQQQQPQPQ</sequence>
<dbReference type="GO" id="GO:0008270">
    <property type="term" value="F:zinc ion binding"/>
    <property type="evidence" value="ECO:0007669"/>
    <property type="project" value="UniProtKB-KW"/>
</dbReference>
<dbReference type="EMBL" id="CANTFM010001177">
    <property type="protein sequence ID" value="CAI5736235.1"/>
    <property type="molecule type" value="Genomic_DNA"/>
</dbReference>